<name>A0A423W650_9PEZI</name>
<dbReference type="Gene3D" id="3.30.40.10">
    <property type="entry name" value="Zinc/RING finger domain, C3HC4 (zinc finger)"/>
    <property type="match status" value="1"/>
</dbReference>
<dbReference type="EMBL" id="LKEB01000060">
    <property type="protein sequence ID" value="ROV98815.1"/>
    <property type="molecule type" value="Genomic_DNA"/>
</dbReference>
<dbReference type="GO" id="GO:0016925">
    <property type="term" value="P:protein sumoylation"/>
    <property type="evidence" value="ECO:0007669"/>
    <property type="project" value="TreeGrafter"/>
</dbReference>
<comment type="caution">
    <text evidence="2">The sequence shown here is derived from an EMBL/GenBank/DDBJ whole genome shotgun (WGS) entry which is preliminary data.</text>
</comment>
<evidence type="ECO:0000313" key="2">
    <source>
        <dbReference type="EMBL" id="ROV98815.1"/>
    </source>
</evidence>
<protein>
    <submittedName>
        <fullName evidence="2">Uncharacterized protein</fullName>
    </submittedName>
</protein>
<evidence type="ECO:0000313" key="3">
    <source>
        <dbReference type="Proteomes" id="UP000285146"/>
    </source>
</evidence>
<dbReference type="OrthoDB" id="27975at2759"/>
<dbReference type="PANTHER" id="PTHR10782:SF4">
    <property type="entry name" value="TONALLI, ISOFORM E"/>
    <property type="match status" value="1"/>
</dbReference>
<dbReference type="GO" id="GO:0000785">
    <property type="term" value="C:chromatin"/>
    <property type="evidence" value="ECO:0007669"/>
    <property type="project" value="TreeGrafter"/>
</dbReference>
<dbReference type="PANTHER" id="PTHR10782">
    <property type="entry name" value="ZINC FINGER MIZ DOMAIN-CONTAINING PROTEIN"/>
    <property type="match status" value="1"/>
</dbReference>
<organism evidence="2 3">
    <name type="scientific">Cytospora leucostoma</name>
    <dbReference type="NCBI Taxonomy" id="1230097"/>
    <lineage>
        <taxon>Eukaryota</taxon>
        <taxon>Fungi</taxon>
        <taxon>Dikarya</taxon>
        <taxon>Ascomycota</taxon>
        <taxon>Pezizomycotina</taxon>
        <taxon>Sordariomycetes</taxon>
        <taxon>Sordariomycetidae</taxon>
        <taxon>Diaporthales</taxon>
        <taxon>Cytosporaceae</taxon>
        <taxon>Cytospora</taxon>
    </lineage>
</organism>
<evidence type="ECO:0000256" key="1">
    <source>
        <dbReference type="SAM" id="MobiDB-lite"/>
    </source>
</evidence>
<dbReference type="AlphaFoldDB" id="A0A423W650"/>
<proteinExistence type="predicted"/>
<accession>A0A423W650</accession>
<dbReference type="STRING" id="1230097.A0A423W650"/>
<reference evidence="2 3" key="1">
    <citation type="submission" date="2015-09" db="EMBL/GenBank/DDBJ databases">
        <title>Host preference determinants of Valsa canker pathogens revealed by comparative genomics.</title>
        <authorList>
            <person name="Yin Z."/>
            <person name="Huang L."/>
        </authorList>
    </citation>
    <scope>NUCLEOTIDE SEQUENCE [LARGE SCALE GENOMIC DNA]</scope>
    <source>
        <strain evidence="2 3">SXYLt</strain>
    </source>
</reference>
<gene>
    <name evidence="2" type="ORF">VPNG_08425</name>
</gene>
<dbReference type="InterPro" id="IPR013083">
    <property type="entry name" value="Znf_RING/FYVE/PHD"/>
</dbReference>
<feature type="region of interest" description="Disordered" evidence="1">
    <location>
        <begin position="544"/>
        <end position="571"/>
    </location>
</feature>
<dbReference type="GO" id="GO:0061665">
    <property type="term" value="F:SUMO ligase activity"/>
    <property type="evidence" value="ECO:0007669"/>
    <property type="project" value="TreeGrafter"/>
</dbReference>
<sequence length="585" mass="65290">MPPQGAAVQHAVGSPQMSRGAFSPTTPGLQINEIPQNLVLQSSPTMMTYPASPMAQSVPSPQAYMPGLPSPQQYDYVNYPPPTPNMQNLQYRVPHTHQMAPMHQGTMHQQGFGGINPSPMSPGQSTPGVQYMTPLQFGPSRPDSTNLPRTPTRLQMNGMPMANWPRASSTIVPRPGQVIERSEHAHSHHDRKSLFMSLHQAQARSPDRTRLVVDCMEDKEERYYQSVRSFAIEPFRLEYYHPSLEFTVSPGQFSLLSKAKDVPPLDGRKPVLIARGYTNGSLRYRLRCCQVDVDKPIAMSDWVIKETSWPEHIFPHFNQEKLAVRRGTHHGKDLPVELTDFVTPGVNKLKVALTGATRKQQRAKHFYMAVETLETLSHSQVLQYVWANGLADREETLEKIRKRVNAVPEGDGIAVIDRTGTTTSDLSIDLTDPFSSLIFAVPARGATCTHMECFDLETWLTTRPPKQTIKCGHQKTCTCPKYVEPSDADKWKCPICTADARPKSLRIDSFLYDVRRQLEQLNKLETKSILVAADGTWRPVIEQVDDDDAGSDGDGPAARGPVTALRKQPSKSASAERVVEIIELD</sequence>
<dbReference type="InParanoid" id="A0A423W650"/>
<feature type="region of interest" description="Disordered" evidence="1">
    <location>
        <begin position="1"/>
        <end position="30"/>
    </location>
</feature>
<dbReference type="Proteomes" id="UP000285146">
    <property type="component" value="Unassembled WGS sequence"/>
</dbReference>
<keyword evidence="3" id="KW-1185">Reference proteome</keyword>